<evidence type="ECO:0000313" key="1">
    <source>
        <dbReference type="EMBL" id="WAR30829.1"/>
    </source>
</evidence>
<accession>A0ABY7GBH8</accession>
<keyword evidence="2" id="KW-1185">Reference proteome</keyword>
<protein>
    <submittedName>
        <fullName evidence="1">Uncharacterized protein</fullName>
    </submittedName>
</protein>
<evidence type="ECO:0000313" key="2">
    <source>
        <dbReference type="Proteomes" id="UP001164746"/>
    </source>
</evidence>
<sequence>AKDGEGGAMNMVLWWHPGNDVTGMVARSSRIVTACEKVLKGSHLCGRINHKKQGYQVGADLDRIVVIEKCCPKEYVEMDPGCVTSLILSFNRSRTCRDVLFFDCNLLHCSSENLSDKRRWAFLCAYSSVTDAPLTNHKPSLYTPLDTVPDSAILDCKQFQPNDEEKLFYNPETDVLDDLPFKQNTEEGKE</sequence>
<dbReference type="SUPFAM" id="SSF51197">
    <property type="entry name" value="Clavaminate synthase-like"/>
    <property type="match status" value="1"/>
</dbReference>
<reference evidence="1" key="1">
    <citation type="submission" date="2022-11" db="EMBL/GenBank/DDBJ databases">
        <title>Centuries of genome instability and evolution in soft-shell clam transmissible cancer (bioRxiv).</title>
        <authorList>
            <person name="Hart S.F.M."/>
            <person name="Yonemitsu M.A."/>
            <person name="Giersch R.M."/>
            <person name="Beal B.F."/>
            <person name="Arriagada G."/>
            <person name="Davis B.W."/>
            <person name="Ostrander E.A."/>
            <person name="Goff S.P."/>
            <person name="Metzger M.J."/>
        </authorList>
    </citation>
    <scope>NUCLEOTIDE SEQUENCE</scope>
    <source>
        <strain evidence="1">MELC-2E11</strain>
        <tissue evidence="1">Siphon/mantle</tissue>
    </source>
</reference>
<organism evidence="1 2">
    <name type="scientific">Mya arenaria</name>
    <name type="common">Soft-shell clam</name>
    <dbReference type="NCBI Taxonomy" id="6604"/>
    <lineage>
        <taxon>Eukaryota</taxon>
        <taxon>Metazoa</taxon>
        <taxon>Spiralia</taxon>
        <taxon>Lophotrochozoa</taxon>
        <taxon>Mollusca</taxon>
        <taxon>Bivalvia</taxon>
        <taxon>Autobranchia</taxon>
        <taxon>Heteroconchia</taxon>
        <taxon>Euheterodonta</taxon>
        <taxon>Imparidentia</taxon>
        <taxon>Neoheterodontei</taxon>
        <taxon>Myida</taxon>
        <taxon>Myoidea</taxon>
        <taxon>Myidae</taxon>
        <taxon>Mya</taxon>
    </lineage>
</organism>
<dbReference type="EMBL" id="CP111028">
    <property type="protein sequence ID" value="WAR30829.1"/>
    <property type="molecule type" value="Genomic_DNA"/>
</dbReference>
<proteinExistence type="predicted"/>
<gene>
    <name evidence="1" type="ORF">MAR_033371</name>
</gene>
<name>A0ABY7GBH8_MYAAR</name>
<dbReference type="Gene3D" id="2.60.120.620">
    <property type="entry name" value="q2cbj1_9rhob like domain"/>
    <property type="match status" value="1"/>
</dbReference>
<feature type="non-terminal residue" evidence="1">
    <location>
        <position position="190"/>
    </location>
</feature>
<dbReference type="Proteomes" id="UP001164746">
    <property type="component" value="Chromosome 17"/>
</dbReference>